<name>A0A498K424_MALDO</name>
<protein>
    <submittedName>
        <fullName evidence="1">Uncharacterized protein</fullName>
    </submittedName>
</protein>
<reference evidence="1 2" key="1">
    <citation type="submission" date="2018-10" db="EMBL/GenBank/DDBJ databases">
        <title>A high-quality apple genome assembly.</title>
        <authorList>
            <person name="Hu J."/>
        </authorList>
    </citation>
    <scope>NUCLEOTIDE SEQUENCE [LARGE SCALE GENOMIC DNA]</scope>
    <source>
        <strain evidence="2">cv. HFTH1</strain>
        <tissue evidence="1">Young leaf</tissue>
    </source>
</reference>
<gene>
    <name evidence="1" type="ORF">DVH24_003038</name>
</gene>
<keyword evidence="2" id="KW-1185">Reference proteome</keyword>
<evidence type="ECO:0000313" key="2">
    <source>
        <dbReference type="Proteomes" id="UP000290289"/>
    </source>
</evidence>
<dbReference type="EMBL" id="RDQH01000329">
    <property type="protein sequence ID" value="RXI02960.1"/>
    <property type="molecule type" value="Genomic_DNA"/>
</dbReference>
<comment type="caution">
    <text evidence="1">The sequence shown here is derived from an EMBL/GenBank/DDBJ whole genome shotgun (WGS) entry which is preliminary data.</text>
</comment>
<sequence length="139" mass="15554">MLLAKWLGKPTLQQRRSGLEVAPDGATRCFIAPNETLFGKGKSSPKPLLYSIFSQWLIVEKGSSDIVTLSCSSWSQIGYAYDITFGNLLVARPKYNSTLTFLRLGIDGNIKLCTSYENVAWVAWVVTYNLFERDSCESE</sequence>
<dbReference type="Proteomes" id="UP000290289">
    <property type="component" value="Chromosome 3"/>
</dbReference>
<dbReference type="AlphaFoldDB" id="A0A498K424"/>
<evidence type="ECO:0000313" key="1">
    <source>
        <dbReference type="EMBL" id="RXI02960.1"/>
    </source>
</evidence>
<accession>A0A498K424</accession>
<organism evidence="1 2">
    <name type="scientific">Malus domestica</name>
    <name type="common">Apple</name>
    <name type="synonym">Pyrus malus</name>
    <dbReference type="NCBI Taxonomy" id="3750"/>
    <lineage>
        <taxon>Eukaryota</taxon>
        <taxon>Viridiplantae</taxon>
        <taxon>Streptophyta</taxon>
        <taxon>Embryophyta</taxon>
        <taxon>Tracheophyta</taxon>
        <taxon>Spermatophyta</taxon>
        <taxon>Magnoliopsida</taxon>
        <taxon>eudicotyledons</taxon>
        <taxon>Gunneridae</taxon>
        <taxon>Pentapetalae</taxon>
        <taxon>rosids</taxon>
        <taxon>fabids</taxon>
        <taxon>Rosales</taxon>
        <taxon>Rosaceae</taxon>
        <taxon>Amygdaloideae</taxon>
        <taxon>Maleae</taxon>
        <taxon>Malus</taxon>
    </lineage>
</organism>
<proteinExistence type="predicted"/>